<dbReference type="GeneID" id="30016622"/>
<gene>
    <name evidence="2" type="ORF">ISF_00330</name>
</gene>
<organism evidence="2 3">
    <name type="scientific">Cordyceps fumosorosea (strain ARSEF 2679)</name>
    <name type="common">Isaria fumosorosea</name>
    <dbReference type="NCBI Taxonomy" id="1081104"/>
    <lineage>
        <taxon>Eukaryota</taxon>
        <taxon>Fungi</taxon>
        <taxon>Dikarya</taxon>
        <taxon>Ascomycota</taxon>
        <taxon>Pezizomycotina</taxon>
        <taxon>Sordariomycetes</taxon>
        <taxon>Hypocreomycetidae</taxon>
        <taxon>Hypocreales</taxon>
        <taxon>Cordycipitaceae</taxon>
        <taxon>Cordyceps</taxon>
    </lineage>
</organism>
<dbReference type="STRING" id="1081104.A0A162N077"/>
<dbReference type="RefSeq" id="XP_018708387.1">
    <property type="nucleotide sequence ID" value="XM_018843937.1"/>
</dbReference>
<dbReference type="Proteomes" id="UP000076744">
    <property type="component" value="Unassembled WGS sequence"/>
</dbReference>
<name>A0A162N077_CORFA</name>
<protein>
    <submittedName>
        <fullName evidence="2">Uncharacterized protein</fullName>
    </submittedName>
</protein>
<reference evidence="2 3" key="1">
    <citation type="journal article" date="2016" name="Genome Biol. Evol.">
        <title>Divergent and convergent evolution of fungal pathogenicity.</title>
        <authorList>
            <person name="Shang Y."/>
            <person name="Xiao G."/>
            <person name="Zheng P."/>
            <person name="Cen K."/>
            <person name="Zhan S."/>
            <person name="Wang C."/>
        </authorList>
    </citation>
    <scope>NUCLEOTIDE SEQUENCE [LARGE SCALE GENOMIC DNA]</scope>
    <source>
        <strain evidence="2 3">ARSEF 2679</strain>
    </source>
</reference>
<feature type="compositionally biased region" description="Basic and acidic residues" evidence="1">
    <location>
        <begin position="71"/>
        <end position="84"/>
    </location>
</feature>
<dbReference type="CDD" id="cd23703">
    <property type="entry name" value="mS26_PET12"/>
    <property type="match status" value="1"/>
</dbReference>
<accession>A0A162N077</accession>
<evidence type="ECO:0000313" key="3">
    <source>
        <dbReference type="Proteomes" id="UP000076744"/>
    </source>
</evidence>
<proteinExistence type="predicted"/>
<sequence length="176" mass="19909">MSLQSTWSCLRPAASRRVLSAAATSRAAFSTTSSLSNIPPESPSYIRLPKVPQSTEGKPDRIRGTLPVPREIFDRRDGDRKVRPEYLTQTAPQRTTDRPLKSDAQRWKKQLADSRRKNLEEGLQGLWQRYETREKGRAARRDRAERTVRLAREAPEPRAAVMTRGTVLAAVADREG</sequence>
<dbReference type="OrthoDB" id="5223508at2759"/>
<feature type="region of interest" description="Disordered" evidence="1">
    <location>
        <begin position="32"/>
        <end position="103"/>
    </location>
</feature>
<dbReference type="InterPro" id="IPR058940">
    <property type="entry name" value="mS26_fungi"/>
</dbReference>
<dbReference type="AlphaFoldDB" id="A0A162N077"/>
<keyword evidence="3" id="KW-1185">Reference proteome</keyword>
<evidence type="ECO:0000313" key="2">
    <source>
        <dbReference type="EMBL" id="OAA73429.1"/>
    </source>
</evidence>
<evidence type="ECO:0000256" key="1">
    <source>
        <dbReference type="SAM" id="MobiDB-lite"/>
    </source>
</evidence>
<dbReference type="EMBL" id="AZHB01000001">
    <property type="protein sequence ID" value="OAA73429.1"/>
    <property type="molecule type" value="Genomic_DNA"/>
</dbReference>
<comment type="caution">
    <text evidence="2">The sequence shown here is derived from an EMBL/GenBank/DDBJ whole genome shotgun (WGS) entry which is preliminary data.</text>
</comment>